<accession>A0ABY4ATM8</accession>
<dbReference type="Proteomes" id="UP000831607">
    <property type="component" value="Chromosome"/>
</dbReference>
<dbReference type="EMBL" id="CP063982">
    <property type="protein sequence ID" value="UOD51409.1"/>
    <property type="molecule type" value="Genomic_DNA"/>
</dbReference>
<keyword evidence="2" id="KW-1185">Reference proteome</keyword>
<protein>
    <submittedName>
        <fullName evidence="1">DUF2889 domain-containing protein</fullName>
    </submittedName>
</protein>
<evidence type="ECO:0000313" key="1">
    <source>
        <dbReference type="EMBL" id="UOD51409.1"/>
    </source>
</evidence>
<evidence type="ECO:0000313" key="2">
    <source>
        <dbReference type="Proteomes" id="UP000831607"/>
    </source>
</evidence>
<proteinExistence type="predicted"/>
<dbReference type="RefSeq" id="WP_243479877.1">
    <property type="nucleotide sequence ID" value="NZ_CP063982.1"/>
</dbReference>
<name>A0ABY4ATM8_9BURK</name>
<organism evidence="1 2">
    <name type="scientific">Orrella daihaiensis</name>
    <dbReference type="NCBI Taxonomy" id="2782176"/>
    <lineage>
        <taxon>Bacteria</taxon>
        <taxon>Pseudomonadati</taxon>
        <taxon>Pseudomonadota</taxon>
        <taxon>Betaproteobacteria</taxon>
        <taxon>Burkholderiales</taxon>
        <taxon>Alcaligenaceae</taxon>
        <taxon>Orrella</taxon>
    </lineage>
</organism>
<reference evidence="1 2" key="1">
    <citation type="submission" date="2020-11" db="EMBL/GenBank/DDBJ databases">
        <title>Algicoccus daihaiensis sp.nov., isolated from Daihai Lake in Inner Mongolia.</title>
        <authorList>
            <person name="Kai J."/>
        </authorList>
    </citation>
    <scope>NUCLEOTIDE SEQUENCE [LARGE SCALE GENOMIC DNA]</scope>
    <source>
        <strain evidence="2">f23</strain>
    </source>
</reference>
<dbReference type="Pfam" id="PF11136">
    <property type="entry name" value="DUF2889"/>
    <property type="match status" value="1"/>
</dbReference>
<gene>
    <name evidence="1" type="ORF">DHf2319_06175</name>
</gene>
<dbReference type="InterPro" id="IPR021312">
    <property type="entry name" value="DUF2889"/>
</dbReference>
<sequence length="185" mass="20854">MTDTITREELHHRKLDLRFYSRSDGLYEVVAEMMDTKSHEFRLQLRDQALAPGTPIHHMIMTLVIDEYLVVKDIKAQMKATPFGVCLEAQNTLSGVIGLQIGPGWTKKIKDLLGGSASCTHLMELLGPMATTAFQGMAPKRMQAVDRPENEHMRVGKVNSCYAYAEHREVIARLWPDLYKPKAGS</sequence>